<gene>
    <name evidence="17" type="primary">nei</name>
    <name evidence="17" type="ORF">U5822_10350</name>
</gene>
<keyword evidence="12" id="KW-0511">Multifunctional enzyme</keyword>
<accession>A0ABU5NZA9</accession>
<dbReference type="PANTHER" id="PTHR42697">
    <property type="entry name" value="ENDONUCLEASE 8"/>
    <property type="match status" value="1"/>
</dbReference>
<dbReference type="EMBL" id="JAYDCJ010000003">
    <property type="protein sequence ID" value="MEA1081072.1"/>
    <property type="molecule type" value="Genomic_DNA"/>
</dbReference>
<dbReference type="PROSITE" id="PS51068">
    <property type="entry name" value="FPG_CAT"/>
    <property type="match status" value="1"/>
</dbReference>
<proteinExistence type="inferred from homology"/>
<keyword evidence="11 17" id="KW-0456">Lyase</keyword>
<feature type="domain" description="FPG-type" evidence="15">
    <location>
        <begin position="255"/>
        <end position="289"/>
    </location>
</feature>
<dbReference type="InterPro" id="IPR010663">
    <property type="entry name" value="Znf_FPG/IleRS"/>
</dbReference>
<dbReference type="Gene3D" id="1.10.8.50">
    <property type="match status" value="1"/>
</dbReference>
<evidence type="ECO:0000256" key="4">
    <source>
        <dbReference type="ARBA" id="ARBA00022723"/>
    </source>
</evidence>
<evidence type="ECO:0000256" key="13">
    <source>
        <dbReference type="ARBA" id="ARBA00023295"/>
    </source>
</evidence>
<keyword evidence="7" id="KW-0378">Hydrolase</keyword>
<keyword evidence="8" id="KW-0862">Zinc</keyword>
<dbReference type="PROSITE" id="PS51066">
    <property type="entry name" value="ZF_FPG_2"/>
    <property type="match status" value="1"/>
</dbReference>
<evidence type="ECO:0000259" key="15">
    <source>
        <dbReference type="PROSITE" id="PS51066"/>
    </source>
</evidence>
<keyword evidence="17" id="KW-0540">Nuclease</keyword>
<evidence type="ECO:0000256" key="10">
    <source>
        <dbReference type="ARBA" id="ARBA00023204"/>
    </source>
</evidence>
<dbReference type="InterPro" id="IPR012319">
    <property type="entry name" value="FPG_cat"/>
</dbReference>
<dbReference type="SMART" id="SM00898">
    <property type="entry name" value="Fapy_DNA_glyco"/>
    <property type="match status" value="1"/>
</dbReference>
<comment type="caution">
    <text evidence="17">The sequence shown here is derived from an EMBL/GenBank/DDBJ whole genome shotgun (WGS) entry which is preliminary data.</text>
</comment>
<dbReference type="SUPFAM" id="SSF46946">
    <property type="entry name" value="S13-like H2TH domain"/>
    <property type="match status" value="1"/>
</dbReference>
<evidence type="ECO:0000256" key="2">
    <source>
        <dbReference type="ARBA" id="ARBA00009409"/>
    </source>
</evidence>
<comment type="cofactor">
    <cofactor evidence="1">
        <name>Zn(2+)</name>
        <dbReference type="ChEBI" id="CHEBI:29105"/>
    </cofactor>
</comment>
<dbReference type="EC" id="4.2.99.18" evidence="3"/>
<keyword evidence="5" id="KW-0227">DNA damage</keyword>
<dbReference type="InterPro" id="IPR015886">
    <property type="entry name" value="H2TH_FPG"/>
</dbReference>
<evidence type="ECO:0000256" key="12">
    <source>
        <dbReference type="ARBA" id="ARBA00023268"/>
    </source>
</evidence>
<evidence type="ECO:0000313" key="18">
    <source>
        <dbReference type="Proteomes" id="UP001305746"/>
    </source>
</evidence>
<evidence type="ECO:0000256" key="1">
    <source>
        <dbReference type="ARBA" id="ARBA00001947"/>
    </source>
</evidence>
<evidence type="ECO:0000256" key="9">
    <source>
        <dbReference type="ARBA" id="ARBA00023125"/>
    </source>
</evidence>
<reference evidence="17 18" key="1">
    <citation type="submission" date="2023-12" db="EMBL/GenBank/DDBJ databases">
        <title>Marinobacter qingdaonensis sp. nov., isolated from the intertidal sediment of Qingdao, PR China.</title>
        <authorList>
            <person name="Li Y."/>
        </authorList>
    </citation>
    <scope>NUCLEOTIDE SEQUENCE [LARGE SCALE GENOMIC DNA]</scope>
    <source>
        <strain evidence="17 18">ASW11-75</strain>
    </source>
</reference>
<keyword evidence="9" id="KW-0238">DNA-binding</keyword>
<dbReference type="GO" id="GO:0140078">
    <property type="term" value="F:class I DNA-(apurinic or apyrimidinic site) endonuclease activity"/>
    <property type="evidence" value="ECO:0007669"/>
    <property type="project" value="UniProtKB-EC"/>
</dbReference>
<evidence type="ECO:0000256" key="11">
    <source>
        <dbReference type="ARBA" id="ARBA00023239"/>
    </source>
</evidence>
<evidence type="ECO:0000256" key="8">
    <source>
        <dbReference type="ARBA" id="ARBA00022833"/>
    </source>
</evidence>
<evidence type="ECO:0000256" key="5">
    <source>
        <dbReference type="ARBA" id="ARBA00022763"/>
    </source>
</evidence>
<sequence>MQVIPCIANEEPMPEGPEIRRMVDDIGRAIAGRTADEVVFAFEHLKPFERLLAGREVTAVEARSKGVLVFFAGTDEDGPWCVYSHNQLYGKWRIGRSAQAPKTNRQLRFAVIAGKKAARLYSASDIRLVRPDSLQDIDYLARLGPDPLNQSVSEADLLARFDDRRFRGRNLGGLLLDQGFIAGVGNYLRSEILFQAGIAPARRPRDLNDDERHRLASAILTLLQRAYALKGITTDPDLANRLKRDGWSFGRRRHMVFNRASRPCHHCGDDIVKTAMASRRLYYCPTCQPAAGRGRDEKGPGPLQKDSPG</sequence>
<keyword evidence="17" id="KW-0255">Endonuclease</keyword>
<dbReference type="InterPro" id="IPR035937">
    <property type="entry name" value="FPG_N"/>
</dbReference>
<keyword evidence="4" id="KW-0479">Metal-binding</keyword>
<name>A0ABU5NZA9_9GAMM</name>
<dbReference type="RefSeq" id="WP_322855549.1">
    <property type="nucleotide sequence ID" value="NZ_JAYDCJ010000003.1"/>
</dbReference>
<dbReference type="SUPFAM" id="SSF57716">
    <property type="entry name" value="Glucocorticoid receptor-like (DNA-binding domain)"/>
    <property type="match status" value="1"/>
</dbReference>
<keyword evidence="10" id="KW-0234">DNA repair</keyword>
<keyword evidence="18" id="KW-1185">Reference proteome</keyword>
<evidence type="ECO:0000313" key="17">
    <source>
        <dbReference type="EMBL" id="MEA1081072.1"/>
    </source>
</evidence>
<dbReference type="PANTHER" id="PTHR42697:SF1">
    <property type="entry name" value="ENDONUCLEASE 8"/>
    <property type="match status" value="1"/>
</dbReference>
<dbReference type="Pfam" id="PF06831">
    <property type="entry name" value="H2TH"/>
    <property type="match status" value="1"/>
</dbReference>
<dbReference type="SUPFAM" id="SSF81624">
    <property type="entry name" value="N-terminal domain of MutM-like DNA repair proteins"/>
    <property type="match status" value="1"/>
</dbReference>
<evidence type="ECO:0000259" key="16">
    <source>
        <dbReference type="PROSITE" id="PS51068"/>
    </source>
</evidence>
<keyword evidence="6 14" id="KW-0863">Zinc-finger</keyword>
<dbReference type="Pfam" id="PF01149">
    <property type="entry name" value="Fapy_DNA_glyco"/>
    <property type="match status" value="1"/>
</dbReference>
<dbReference type="Pfam" id="PF06827">
    <property type="entry name" value="zf-FPG_IleRS"/>
    <property type="match status" value="1"/>
</dbReference>
<dbReference type="Gene3D" id="3.20.190.10">
    <property type="entry name" value="MutM-like, N-terminal"/>
    <property type="match status" value="1"/>
</dbReference>
<comment type="similarity">
    <text evidence="2">Belongs to the FPG family.</text>
</comment>
<dbReference type="NCBIfam" id="NF007763">
    <property type="entry name" value="PRK10445.1"/>
    <property type="match status" value="1"/>
</dbReference>
<feature type="domain" description="Formamidopyrimidine-DNA glycosylase catalytic" evidence="16">
    <location>
        <begin position="14"/>
        <end position="167"/>
    </location>
</feature>
<dbReference type="Proteomes" id="UP001305746">
    <property type="component" value="Unassembled WGS sequence"/>
</dbReference>
<evidence type="ECO:0000256" key="3">
    <source>
        <dbReference type="ARBA" id="ARBA00012720"/>
    </source>
</evidence>
<dbReference type="InterPro" id="IPR000214">
    <property type="entry name" value="Znf_DNA_glyclase/AP_lyase"/>
</dbReference>
<evidence type="ECO:0000256" key="7">
    <source>
        <dbReference type="ARBA" id="ARBA00022801"/>
    </source>
</evidence>
<protein>
    <recommendedName>
        <fullName evidence="3">DNA-(apurinic or apyrimidinic site) lyase</fullName>
        <ecNumber evidence="3">4.2.99.18</ecNumber>
    </recommendedName>
</protein>
<evidence type="ECO:0000256" key="14">
    <source>
        <dbReference type="PROSITE-ProRule" id="PRU00391"/>
    </source>
</evidence>
<dbReference type="SMART" id="SM01232">
    <property type="entry name" value="H2TH"/>
    <property type="match status" value="1"/>
</dbReference>
<dbReference type="InterPro" id="IPR010979">
    <property type="entry name" value="Ribosomal_uS13-like_H2TH"/>
</dbReference>
<organism evidence="17 18">
    <name type="scientific">Marinobacter qingdaonensis</name>
    <dbReference type="NCBI Taxonomy" id="3108486"/>
    <lineage>
        <taxon>Bacteria</taxon>
        <taxon>Pseudomonadati</taxon>
        <taxon>Pseudomonadota</taxon>
        <taxon>Gammaproteobacteria</taxon>
        <taxon>Pseudomonadales</taxon>
        <taxon>Marinobacteraceae</taxon>
        <taxon>Marinobacter</taxon>
    </lineage>
</organism>
<evidence type="ECO:0000256" key="6">
    <source>
        <dbReference type="ARBA" id="ARBA00022771"/>
    </source>
</evidence>
<keyword evidence="13" id="KW-0326">Glycosidase</keyword>